<accession>H0ELH7</accession>
<keyword evidence="4" id="KW-1185">Reference proteome</keyword>
<name>H0ELH7_GLAL7</name>
<dbReference type="InterPro" id="IPR017853">
    <property type="entry name" value="GH"/>
</dbReference>
<evidence type="ECO:0000259" key="2">
    <source>
        <dbReference type="SMART" id="SM00642"/>
    </source>
</evidence>
<protein>
    <submittedName>
        <fullName evidence="3">Putative Alpha-amylase</fullName>
    </submittedName>
</protein>
<dbReference type="OrthoDB" id="550577at2759"/>
<dbReference type="Proteomes" id="UP000005446">
    <property type="component" value="Unassembled WGS sequence"/>
</dbReference>
<dbReference type="InterPro" id="IPR006047">
    <property type="entry name" value="GH13_cat_dom"/>
</dbReference>
<dbReference type="PANTHER" id="PTHR43447">
    <property type="entry name" value="ALPHA-AMYLASE"/>
    <property type="match status" value="1"/>
</dbReference>
<dbReference type="SUPFAM" id="SSF51445">
    <property type="entry name" value="(Trans)glycosidases"/>
    <property type="match status" value="1"/>
</dbReference>
<dbReference type="SMART" id="SM00642">
    <property type="entry name" value="Aamy"/>
    <property type="match status" value="1"/>
</dbReference>
<dbReference type="GO" id="GO:0005975">
    <property type="term" value="P:carbohydrate metabolic process"/>
    <property type="evidence" value="ECO:0007669"/>
    <property type="project" value="InterPro"/>
</dbReference>
<gene>
    <name evidence="3" type="ORF">M7I_3441</name>
</gene>
<dbReference type="Gene3D" id="3.20.20.80">
    <property type="entry name" value="Glycosidases"/>
    <property type="match status" value="1"/>
</dbReference>
<sequence length="285" mass="32706">MADTKEPTPENMTMMQAFEWYVPDDHKHWKRLADNVAQLKAIGVDNIWLPPGCKASSPSGNGYDVYDLYDLGEFDQKGGKGTKWGTKEELLTLNENAKQCGMGLYWDADNNKTAIYKILGDKTKGWADGDEVDSEKGNYDYLMFADLDYDHQEVKDDVINWGRWISKELTLKGIRFDAVKHFSEEFLRDFIVAMDEEYGKGWFFVGEFWKDSLDDMTRYLDRMGKKFSLFDAPLVYNFSQLSKTENGDLRNVFSDTLVKTMPVNAVVSLELPSLGNLKANHFSRP</sequence>
<proteinExistence type="inferred from homology"/>
<reference evidence="3 4" key="1">
    <citation type="journal article" date="2012" name="Eukaryot. Cell">
        <title>Genome sequence of the fungus Glarea lozoyensis: the first genome sequence of a species from the Helotiaceae family.</title>
        <authorList>
            <person name="Youssar L."/>
            <person name="Gruening B.A."/>
            <person name="Erxleben A."/>
            <person name="Guenther S."/>
            <person name="Huettel W."/>
        </authorList>
    </citation>
    <scope>NUCLEOTIDE SEQUENCE [LARGE SCALE GENOMIC DNA]</scope>
    <source>
        <strain evidence="4">ATCC 74030 / MF5533</strain>
    </source>
</reference>
<dbReference type="AlphaFoldDB" id="H0ELH7"/>
<comment type="similarity">
    <text evidence="1">Belongs to the glycosyl hydrolase 13 family.</text>
</comment>
<dbReference type="InParanoid" id="H0ELH7"/>
<dbReference type="EMBL" id="AGUE01000078">
    <property type="protein sequence ID" value="EHL00556.1"/>
    <property type="molecule type" value="Genomic_DNA"/>
</dbReference>
<dbReference type="HOGENOM" id="CLU_976767_0_0_1"/>
<dbReference type="Gene3D" id="3.30.750.90">
    <property type="match status" value="1"/>
</dbReference>
<evidence type="ECO:0000313" key="4">
    <source>
        <dbReference type="Proteomes" id="UP000005446"/>
    </source>
</evidence>
<organism evidence="3 4">
    <name type="scientific">Glarea lozoyensis (strain ATCC 74030 / MF5533)</name>
    <dbReference type="NCBI Taxonomy" id="1104152"/>
    <lineage>
        <taxon>Eukaryota</taxon>
        <taxon>Fungi</taxon>
        <taxon>Dikarya</taxon>
        <taxon>Ascomycota</taxon>
        <taxon>Pezizomycotina</taxon>
        <taxon>Leotiomycetes</taxon>
        <taxon>Helotiales</taxon>
        <taxon>Helotiaceae</taxon>
        <taxon>Glarea</taxon>
    </lineage>
</organism>
<evidence type="ECO:0000256" key="1">
    <source>
        <dbReference type="ARBA" id="ARBA00008061"/>
    </source>
</evidence>
<comment type="caution">
    <text evidence="3">The sequence shown here is derived from an EMBL/GenBank/DDBJ whole genome shotgun (WGS) entry which is preliminary data.</text>
</comment>
<evidence type="ECO:0000313" key="3">
    <source>
        <dbReference type="EMBL" id="EHL00556.1"/>
    </source>
</evidence>
<feature type="domain" description="Glycosyl hydrolase family 13 catalytic" evidence="2">
    <location>
        <begin position="12"/>
        <end position="278"/>
    </location>
</feature>